<keyword evidence="9 15" id="KW-0418">Kinase</keyword>
<reference evidence="17" key="1">
    <citation type="submission" date="2023-09" db="EMBL/GenBank/DDBJ databases">
        <title>Flavobacterium sp. 20NA77.7 isolated from freshwater.</title>
        <authorList>
            <person name="Le V."/>
            <person name="Ko S.-R."/>
            <person name="Ahn C.-Y."/>
            <person name="Oh H.-M."/>
        </authorList>
    </citation>
    <scope>NUCLEOTIDE SEQUENCE</scope>
    <source>
        <strain evidence="17">20NA77.7</strain>
    </source>
</reference>
<dbReference type="InterPro" id="IPR015864">
    <property type="entry name" value="FAD_synthase"/>
</dbReference>
<dbReference type="Pfam" id="PF06574">
    <property type="entry name" value="FAD_syn"/>
    <property type="match status" value="1"/>
</dbReference>
<dbReference type="Gene3D" id="2.40.30.30">
    <property type="entry name" value="Riboflavin kinase-like"/>
    <property type="match status" value="1"/>
</dbReference>
<dbReference type="RefSeq" id="WP_309532468.1">
    <property type="nucleotide sequence ID" value="NZ_CP133721.1"/>
</dbReference>
<comment type="catalytic activity">
    <reaction evidence="14 15">
        <text>FMN + ATP + H(+) = FAD + diphosphate</text>
        <dbReference type="Rhea" id="RHEA:17237"/>
        <dbReference type="ChEBI" id="CHEBI:15378"/>
        <dbReference type="ChEBI" id="CHEBI:30616"/>
        <dbReference type="ChEBI" id="CHEBI:33019"/>
        <dbReference type="ChEBI" id="CHEBI:57692"/>
        <dbReference type="ChEBI" id="CHEBI:58210"/>
        <dbReference type="EC" id="2.7.7.2"/>
    </reaction>
</comment>
<dbReference type="EC" id="2.7.7.2" evidence="15"/>
<keyword evidence="18" id="KW-1185">Reference proteome</keyword>
<dbReference type="PIRSF" id="PIRSF004491">
    <property type="entry name" value="FAD_Synth"/>
    <property type="match status" value="1"/>
</dbReference>
<dbReference type="Pfam" id="PF01687">
    <property type="entry name" value="Flavokinase"/>
    <property type="match status" value="1"/>
</dbReference>
<dbReference type="Proteomes" id="UP001180481">
    <property type="component" value="Chromosome"/>
</dbReference>
<dbReference type="InterPro" id="IPR023465">
    <property type="entry name" value="Riboflavin_kinase_dom_sf"/>
</dbReference>
<keyword evidence="11 15" id="KW-0067">ATP-binding</keyword>
<proteinExistence type="inferred from homology"/>
<dbReference type="NCBIfam" id="NF004160">
    <property type="entry name" value="PRK05627.1-3"/>
    <property type="match status" value="1"/>
</dbReference>
<sequence length="312" mass="35419">MKVFSNIGEFKTQKKTIVTLGTFDGVHKGHQAILAHLIDNSKKENLESLVLTFFPHPRAVISETSTLKLLNTIAEKQELFSKIGIDNFIIHPFDHTFSELTPEEFVKQVLVDQFNVAKIIIGYDHKFGKNRAADFNDLKAFGAKFGFEVEEISAKQINAIAISSTKIRMALQEGDIELANQYLGYPYKLSGKVLKGNQLGRTIGFPTANIYLTETYKLIPKIGVYVVAVYVENKAYYGMMNIGKRPTIDGQNLLIEVHIFNFEETIYDASIKVHMLKKLRDEQKFESLEILKNQLHQDKIDALAYISKLKVK</sequence>
<protein>
    <recommendedName>
        <fullName evidence="15">Riboflavin biosynthesis protein</fullName>
    </recommendedName>
    <domain>
        <recommendedName>
            <fullName evidence="15">Riboflavin kinase</fullName>
            <ecNumber evidence="15">2.7.1.26</ecNumber>
        </recommendedName>
        <alternativeName>
            <fullName evidence="15">Flavokinase</fullName>
        </alternativeName>
    </domain>
    <domain>
        <recommendedName>
            <fullName evidence="15">FMN adenylyltransferase</fullName>
            <ecNumber evidence="15">2.7.7.2</ecNumber>
        </recommendedName>
        <alternativeName>
            <fullName evidence="15">FAD pyrophosphorylase</fullName>
        </alternativeName>
        <alternativeName>
            <fullName evidence="15">FAD synthase</fullName>
        </alternativeName>
    </domain>
</protein>
<dbReference type="CDD" id="cd02064">
    <property type="entry name" value="FAD_synthetase_N"/>
    <property type="match status" value="1"/>
</dbReference>
<dbReference type="InterPro" id="IPR014729">
    <property type="entry name" value="Rossmann-like_a/b/a_fold"/>
</dbReference>
<evidence type="ECO:0000256" key="10">
    <source>
        <dbReference type="ARBA" id="ARBA00022827"/>
    </source>
</evidence>
<evidence type="ECO:0000259" key="16">
    <source>
        <dbReference type="SMART" id="SM00904"/>
    </source>
</evidence>
<evidence type="ECO:0000256" key="12">
    <source>
        <dbReference type="ARBA" id="ARBA00023268"/>
    </source>
</evidence>
<keyword evidence="10 15" id="KW-0274">FAD</keyword>
<dbReference type="InterPro" id="IPR015865">
    <property type="entry name" value="Riboflavin_kinase_bac/euk"/>
</dbReference>
<evidence type="ECO:0000256" key="9">
    <source>
        <dbReference type="ARBA" id="ARBA00022777"/>
    </source>
</evidence>
<accession>A0ABY9RBE3</accession>
<evidence type="ECO:0000256" key="13">
    <source>
        <dbReference type="ARBA" id="ARBA00047880"/>
    </source>
</evidence>
<evidence type="ECO:0000313" key="18">
    <source>
        <dbReference type="Proteomes" id="UP001180481"/>
    </source>
</evidence>
<keyword evidence="5 15" id="KW-0288">FMN</keyword>
<evidence type="ECO:0000256" key="8">
    <source>
        <dbReference type="ARBA" id="ARBA00022741"/>
    </source>
</evidence>
<evidence type="ECO:0000256" key="1">
    <source>
        <dbReference type="ARBA" id="ARBA00002121"/>
    </source>
</evidence>
<comment type="function">
    <text evidence="1">Catalyzes the phosphorylation of riboflavin to FMN followed by the adenylation of FMN to FAD.</text>
</comment>
<evidence type="ECO:0000256" key="5">
    <source>
        <dbReference type="ARBA" id="ARBA00022643"/>
    </source>
</evidence>
<comment type="pathway">
    <text evidence="3 15">Cofactor biosynthesis; FMN biosynthesis; FMN from riboflavin (ATP route): step 1/1.</text>
</comment>
<evidence type="ECO:0000256" key="6">
    <source>
        <dbReference type="ARBA" id="ARBA00022679"/>
    </source>
</evidence>
<dbReference type="InterPro" id="IPR023468">
    <property type="entry name" value="Riboflavin_kinase"/>
</dbReference>
<evidence type="ECO:0000256" key="2">
    <source>
        <dbReference type="ARBA" id="ARBA00004726"/>
    </source>
</evidence>
<dbReference type="EC" id="2.7.1.26" evidence="15"/>
<keyword evidence="8 15" id="KW-0547">Nucleotide-binding</keyword>
<gene>
    <name evidence="17" type="ORF">RF683_01515</name>
</gene>
<name>A0ABY9RBE3_9FLAO</name>
<comment type="catalytic activity">
    <reaction evidence="13 15">
        <text>riboflavin + ATP = FMN + ADP + H(+)</text>
        <dbReference type="Rhea" id="RHEA:14357"/>
        <dbReference type="ChEBI" id="CHEBI:15378"/>
        <dbReference type="ChEBI" id="CHEBI:30616"/>
        <dbReference type="ChEBI" id="CHEBI:57986"/>
        <dbReference type="ChEBI" id="CHEBI:58210"/>
        <dbReference type="ChEBI" id="CHEBI:456216"/>
        <dbReference type="EC" id="2.7.1.26"/>
    </reaction>
</comment>
<keyword evidence="12" id="KW-0511">Multifunctional enzyme</keyword>
<dbReference type="Gene3D" id="3.40.50.620">
    <property type="entry name" value="HUPs"/>
    <property type="match status" value="1"/>
</dbReference>
<dbReference type="SMART" id="SM00904">
    <property type="entry name" value="Flavokinase"/>
    <property type="match status" value="1"/>
</dbReference>
<dbReference type="EMBL" id="CP133721">
    <property type="protein sequence ID" value="WMW78148.1"/>
    <property type="molecule type" value="Genomic_DNA"/>
</dbReference>
<dbReference type="GO" id="GO:0003919">
    <property type="term" value="F:FMN adenylyltransferase activity"/>
    <property type="evidence" value="ECO:0007669"/>
    <property type="project" value="UniProtKB-EC"/>
</dbReference>
<dbReference type="NCBIfam" id="TIGR00083">
    <property type="entry name" value="ribF"/>
    <property type="match status" value="1"/>
</dbReference>
<dbReference type="PANTHER" id="PTHR22749:SF6">
    <property type="entry name" value="RIBOFLAVIN KINASE"/>
    <property type="match status" value="1"/>
</dbReference>
<evidence type="ECO:0000256" key="15">
    <source>
        <dbReference type="PIRNR" id="PIRNR004491"/>
    </source>
</evidence>
<dbReference type="PANTHER" id="PTHR22749">
    <property type="entry name" value="RIBOFLAVIN KINASE/FMN ADENYLYLTRANSFERASE"/>
    <property type="match status" value="1"/>
</dbReference>
<evidence type="ECO:0000256" key="4">
    <source>
        <dbReference type="ARBA" id="ARBA00022630"/>
    </source>
</evidence>
<comment type="similarity">
    <text evidence="15">Belongs to the ribF family.</text>
</comment>
<keyword evidence="4 15" id="KW-0285">Flavoprotein</keyword>
<evidence type="ECO:0000256" key="7">
    <source>
        <dbReference type="ARBA" id="ARBA00022695"/>
    </source>
</evidence>
<comment type="pathway">
    <text evidence="2 15">Cofactor biosynthesis; FAD biosynthesis; FAD from FMN: step 1/1.</text>
</comment>
<evidence type="ECO:0000256" key="11">
    <source>
        <dbReference type="ARBA" id="ARBA00022840"/>
    </source>
</evidence>
<evidence type="ECO:0000313" key="17">
    <source>
        <dbReference type="EMBL" id="WMW78148.1"/>
    </source>
</evidence>
<keyword evidence="6 15" id="KW-0808">Transferase</keyword>
<dbReference type="InterPro" id="IPR002606">
    <property type="entry name" value="Riboflavin_kinase_bac"/>
</dbReference>
<dbReference type="GO" id="GO:0008531">
    <property type="term" value="F:riboflavin kinase activity"/>
    <property type="evidence" value="ECO:0007669"/>
    <property type="project" value="UniProtKB-EC"/>
</dbReference>
<organism evidence="17 18">
    <name type="scientific">Flavobacterium nakdongensis</name>
    <dbReference type="NCBI Taxonomy" id="3073563"/>
    <lineage>
        <taxon>Bacteria</taxon>
        <taxon>Pseudomonadati</taxon>
        <taxon>Bacteroidota</taxon>
        <taxon>Flavobacteriia</taxon>
        <taxon>Flavobacteriales</taxon>
        <taxon>Flavobacteriaceae</taxon>
        <taxon>Flavobacterium</taxon>
    </lineage>
</organism>
<evidence type="ECO:0000256" key="14">
    <source>
        <dbReference type="ARBA" id="ARBA00049494"/>
    </source>
</evidence>
<dbReference type="SUPFAM" id="SSF82114">
    <property type="entry name" value="Riboflavin kinase-like"/>
    <property type="match status" value="1"/>
</dbReference>
<dbReference type="NCBIfam" id="NF004162">
    <property type="entry name" value="PRK05627.1-5"/>
    <property type="match status" value="1"/>
</dbReference>
<keyword evidence="7 15" id="KW-0548">Nucleotidyltransferase</keyword>
<feature type="domain" description="Riboflavin kinase" evidence="16">
    <location>
        <begin position="182"/>
        <end position="307"/>
    </location>
</feature>
<evidence type="ECO:0000256" key="3">
    <source>
        <dbReference type="ARBA" id="ARBA00005201"/>
    </source>
</evidence>
<dbReference type="SUPFAM" id="SSF52374">
    <property type="entry name" value="Nucleotidylyl transferase"/>
    <property type="match status" value="1"/>
</dbReference>